<evidence type="ECO:0000313" key="1">
    <source>
        <dbReference type="EMBL" id="MPC15721.1"/>
    </source>
</evidence>
<reference evidence="1 2" key="1">
    <citation type="submission" date="2019-05" db="EMBL/GenBank/DDBJ databases">
        <title>Another draft genome of Portunus trituberculatus and its Hox gene families provides insights of decapod evolution.</title>
        <authorList>
            <person name="Jeong J.-H."/>
            <person name="Song I."/>
            <person name="Kim S."/>
            <person name="Choi T."/>
            <person name="Kim D."/>
            <person name="Ryu S."/>
            <person name="Kim W."/>
        </authorList>
    </citation>
    <scope>NUCLEOTIDE SEQUENCE [LARGE SCALE GENOMIC DNA]</scope>
    <source>
        <tissue evidence="1">Muscle</tissue>
    </source>
</reference>
<dbReference type="AlphaFoldDB" id="A0A5B7D3D0"/>
<dbReference type="EMBL" id="VSRR010000450">
    <property type="protein sequence ID" value="MPC15721.1"/>
    <property type="molecule type" value="Genomic_DNA"/>
</dbReference>
<evidence type="ECO:0000313" key="2">
    <source>
        <dbReference type="Proteomes" id="UP000324222"/>
    </source>
</evidence>
<sequence>MSAAESRGSLFGTPRDSLRCHKHWNSGNTRQALMQRRCHSQQPVWRVTRARTLVWHHACQDPSLNAPWWPRCPVEGGVVVKHARDGVGRECRERKTSLEWWAGLEVALTRKMLTDVLLEDVAAGEE</sequence>
<dbReference type="Proteomes" id="UP000324222">
    <property type="component" value="Unassembled WGS sequence"/>
</dbReference>
<gene>
    <name evidence="1" type="ORF">E2C01_008521</name>
</gene>
<accession>A0A5B7D3D0</accession>
<comment type="caution">
    <text evidence="1">The sequence shown here is derived from an EMBL/GenBank/DDBJ whole genome shotgun (WGS) entry which is preliminary data.</text>
</comment>
<keyword evidence="2" id="KW-1185">Reference proteome</keyword>
<protein>
    <submittedName>
        <fullName evidence="1">Uncharacterized protein</fullName>
    </submittedName>
</protein>
<proteinExistence type="predicted"/>
<name>A0A5B7D3D0_PORTR</name>
<organism evidence="1 2">
    <name type="scientific">Portunus trituberculatus</name>
    <name type="common">Swimming crab</name>
    <name type="synonym">Neptunus trituberculatus</name>
    <dbReference type="NCBI Taxonomy" id="210409"/>
    <lineage>
        <taxon>Eukaryota</taxon>
        <taxon>Metazoa</taxon>
        <taxon>Ecdysozoa</taxon>
        <taxon>Arthropoda</taxon>
        <taxon>Crustacea</taxon>
        <taxon>Multicrustacea</taxon>
        <taxon>Malacostraca</taxon>
        <taxon>Eumalacostraca</taxon>
        <taxon>Eucarida</taxon>
        <taxon>Decapoda</taxon>
        <taxon>Pleocyemata</taxon>
        <taxon>Brachyura</taxon>
        <taxon>Eubrachyura</taxon>
        <taxon>Portunoidea</taxon>
        <taxon>Portunidae</taxon>
        <taxon>Portuninae</taxon>
        <taxon>Portunus</taxon>
    </lineage>
</organism>